<organism evidence="2">
    <name type="scientific">marine sediment metagenome</name>
    <dbReference type="NCBI Taxonomy" id="412755"/>
    <lineage>
        <taxon>unclassified sequences</taxon>
        <taxon>metagenomes</taxon>
        <taxon>ecological metagenomes</taxon>
    </lineage>
</organism>
<evidence type="ECO:0000256" key="1">
    <source>
        <dbReference type="SAM" id="MobiDB-lite"/>
    </source>
</evidence>
<evidence type="ECO:0000313" key="2">
    <source>
        <dbReference type="EMBL" id="GAG74759.1"/>
    </source>
</evidence>
<dbReference type="AlphaFoldDB" id="X0ZYW6"/>
<dbReference type="EMBL" id="BART01018347">
    <property type="protein sequence ID" value="GAG74759.1"/>
    <property type="molecule type" value="Genomic_DNA"/>
</dbReference>
<protein>
    <submittedName>
        <fullName evidence="2">Uncharacterized protein</fullName>
    </submittedName>
</protein>
<feature type="region of interest" description="Disordered" evidence="1">
    <location>
        <begin position="1"/>
        <end position="30"/>
    </location>
</feature>
<reference evidence="2" key="1">
    <citation type="journal article" date="2014" name="Front. Microbiol.">
        <title>High frequency of phylogenetically diverse reductive dehalogenase-homologous genes in deep subseafloor sedimentary metagenomes.</title>
        <authorList>
            <person name="Kawai M."/>
            <person name="Futagami T."/>
            <person name="Toyoda A."/>
            <person name="Takaki Y."/>
            <person name="Nishi S."/>
            <person name="Hori S."/>
            <person name="Arai W."/>
            <person name="Tsubouchi T."/>
            <person name="Morono Y."/>
            <person name="Uchiyama I."/>
            <person name="Ito T."/>
            <person name="Fujiyama A."/>
            <person name="Inagaki F."/>
            <person name="Takami H."/>
        </authorList>
    </citation>
    <scope>NUCLEOTIDE SEQUENCE</scope>
    <source>
        <strain evidence="2">Expedition CK06-06</strain>
    </source>
</reference>
<gene>
    <name evidence="2" type="ORF">S01H4_34648</name>
</gene>
<sequence length="79" mass="9270">MDKTEENKKKPKIKDNSKKPKKTESKAKEIKSTIGPKNLLKFYLVCPKAKCKYQKTIRKKELTDKDKICPRCKSIMKIK</sequence>
<name>X0ZYW6_9ZZZZ</name>
<accession>X0ZYW6</accession>
<comment type="caution">
    <text evidence="2">The sequence shown here is derived from an EMBL/GenBank/DDBJ whole genome shotgun (WGS) entry which is preliminary data.</text>
</comment>
<proteinExistence type="predicted"/>